<feature type="domain" description="HTH tetR-type" evidence="5">
    <location>
        <begin position="12"/>
        <end position="72"/>
    </location>
</feature>
<dbReference type="InterPro" id="IPR050109">
    <property type="entry name" value="HTH-type_TetR-like_transc_reg"/>
</dbReference>
<dbReference type="Pfam" id="PF00440">
    <property type="entry name" value="TetR_N"/>
    <property type="match status" value="1"/>
</dbReference>
<gene>
    <name evidence="6" type="ORF">HH216_14440</name>
</gene>
<keyword evidence="7" id="KW-1185">Reference proteome</keyword>
<evidence type="ECO:0000313" key="6">
    <source>
        <dbReference type="EMBL" id="QJD79471.1"/>
    </source>
</evidence>
<evidence type="ECO:0000256" key="2">
    <source>
        <dbReference type="ARBA" id="ARBA00023125"/>
    </source>
</evidence>
<feature type="DNA-binding region" description="H-T-H motif" evidence="4">
    <location>
        <begin position="35"/>
        <end position="54"/>
    </location>
</feature>
<proteinExistence type="predicted"/>
<evidence type="ECO:0000259" key="5">
    <source>
        <dbReference type="PROSITE" id="PS50977"/>
    </source>
</evidence>
<dbReference type="Proteomes" id="UP000501128">
    <property type="component" value="Chromosome"/>
</dbReference>
<dbReference type="AlphaFoldDB" id="A0A7L5DPS3"/>
<dbReference type="GO" id="GO:0003700">
    <property type="term" value="F:DNA-binding transcription factor activity"/>
    <property type="evidence" value="ECO:0007669"/>
    <property type="project" value="TreeGrafter"/>
</dbReference>
<dbReference type="InterPro" id="IPR025996">
    <property type="entry name" value="MT1864/Rv1816-like_C"/>
</dbReference>
<dbReference type="SUPFAM" id="SSF46689">
    <property type="entry name" value="Homeodomain-like"/>
    <property type="match status" value="1"/>
</dbReference>
<dbReference type="InterPro" id="IPR001647">
    <property type="entry name" value="HTH_TetR"/>
</dbReference>
<dbReference type="EMBL" id="CP051677">
    <property type="protein sequence ID" value="QJD79471.1"/>
    <property type="molecule type" value="Genomic_DNA"/>
</dbReference>
<evidence type="ECO:0000256" key="3">
    <source>
        <dbReference type="ARBA" id="ARBA00023163"/>
    </source>
</evidence>
<dbReference type="PROSITE" id="PS50977">
    <property type="entry name" value="HTH_TETR_2"/>
    <property type="match status" value="1"/>
</dbReference>
<sequence>MGLVERRQRQKEEVRNSILTAAWDQVLAEGWPSLSIRKIADAIEYSVPVVYSHFESKDAILLEFTRQGFARLIEQIKQSALCDKEPAERLEGIAQTYWQFAFDNREYYQLMFGLGIPTCDAANHIVEMRQFGDVITYTIKELIADGPNADADVYLKFKTYWSILHGLVSIQMIDPHLSAADKHGKLILHDAVSGFVKSLIY</sequence>
<keyword evidence="1" id="KW-0805">Transcription regulation</keyword>
<dbReference type="Pfam" id="PF13305">
    <property type="entry name" value="TetR_C_33"/>
    <property type="match status" value="1"/>
</dbReference>
<dbReference type="SUPFAM" id="SSF48498">
    <property type="entry name" value="Tetracyclin repressor-like, C-terminal domain"/>
    <property type="match status" value="1"/>
</dbReference>
<evidence type="ECO:0000256" key="1">
    <source>
        <dbReference type="ARBA" id="ARBA00023015"/>
    </source>
</evidence>
<organism evidence="6 7">
    <name type="scientific">Spirosoma rhododendri</name>
    <dbReference type="NCBI Taxonomy" id="2728024"/>
    <lineage>
        <taxon>Bacteria</taxon>
        <taxon>Pseudomonadati</taxon>
        <taxon>Bacteroidota</taxon>
        <taxon>Cytophagia</taxon>
        <taxon>Cytophagales</taxon>
        <taxon>Cytophagaceae</taxon>
        <taxon>Spirosoma</taxon>
    </lineage>
</organism>
<keyword evidence="3" id="KW-0804">Transcription</keyword>
<name>A0A7L5DPS3_9BACT</name>
<reference evidence="6 7" key="1">
    <citation type="submission" date="2020-04" db="EMBL/GenBank/DDBJ databases">
        <title>Genome sequencing of novel species.</title>
        <authorList>
            <person name="Heo J."/>
            <person name="Kim S.-J."/>
            <person name="Kim J.-S."/>
            <person name="Hong S.-B."/>
            <person name="Kwon S.-W."/>
        </authorList>
    </citation>
    <scope>NUCLEOTIDE SEQUENCE [LARGE SCALE GENOMIC DNA]</scope>
    <source>
        <strain evidence="6 7">CJU-R4</strain>
    </source>
</reference>
<evidence type="ECO:0000313" key="7">
    <source>
        <dbReference type="Proteomes" id="UP000501128"/>
    </source>
</evidence>
<dbReference type="RefSeq" id="WP_169551435.1">
    <property type="nucleotide sequence ID" value="NZ_CP051677.1"/>
</dbReference>
<protein>
    <submittedName>
        <fullName evidence="6">TetR/AcrR family transcriptional regulator</fullName>
    </submittedName>
</protein>
<dbReference type="Gene3D" id="1.10.357.10">
    <property type="entry name" value="Tetracycline Repressor, domain 2"/>
    <property type="match status" value="1"/>
</dbReference>
<dbReference type="InterPro" id="IPR036271">
    <property type="entry name" value="Tet_transcr_reg_TetR-rel_C_sf"/>
</dbReference>
<accession>A0A7L5DPS3</accession>
<keyword evidence="2 4" id="KW-0238">DNA-binding</keyword>
<dbReference type="PANTHER" id="PTHR30055:SF212">
    <property type="entry name" value="TETR-FAMILY FAMILY TRANSCRIPTIONAL REGULATOR"/>
    <property type="match status" value="1"/>
</dbReference>
<dbReference type="KEGG" id="srho:HH216_14440"/>
<dbReference type="PANTHER" id="PTHR30055">
    <property type="entry name" value="HTH-TYPE TRANSCRIPTIONAL REGULATOR RUTR"/>
    <property type="match status" value="1"/>
</dbReference>
<evidence type="ECO:0000256" key="4">
    <source>
        <dbReference type="PROSITE-ProRule" id="PRU00335"/>
    </source>
</evidence>
<dbReference type="GO" id="GO:0000976">
    <property type="term" value="F:transcription cis-regulatory region binding"/>
    <property type="evidence" value="ECO:0007669"/>
    <property type="project" value="TreeGrafter"/>
</dbReference>
<dbReference type="InterPro" id="IPR009057">
    <property type="entry name" value="Homeodomain-like_sf"/>
</dbReference>